<sequence>MVEKTPDSKGRVPTSIKIDSNLWKEAKIEAINRNIDLSEMVEHALRKEIGKESVSANNLRGGKLRGGKL</sequence>
<dbReference type="AlphaFoldDB" id="A0A557SVA6"/>
<dbReference type="RefSeq" id="WP_144730747.1">
    <property type="nucleotide sequence ID" value="NZ_ML675583.1"/>
</dbReference>
<evidence type="ECO:0000313" key="1">
    <source>
        <dbReference type="EMBL" id="TVP40535.1"/>
    </source>
</evidence>
<organism evidence="1 2">
    <name type="scientific">Candidatus Nitrosocosmicus arcticus</name>
    <dbReference type="NCBI Taxonomy" id="2035267"/>
    <lineage>
        <taxon>Archaea</taxon>
        <taxon>Nitrososphaerota</taxon>
        <taxon>Nitrososphaeria</taxon>
        <taxon>Nitrososphaerales</taxon>
        <taxon>Nitrososphaeraceae</taxon>
        <taxon>Candidatus Nitrosocosmicus</taxon>
    </lineage>
</organism>
<protein>
    <submittedName>
        <fullName evidence="1">Uncharacterized protein</fullName>
    </submittedName>
</protein>
<proteinExistence type="predicted"/>
<keyword evidence="2" id="KW-1185">Reference proteome</keyword>
<comment type="caution">
    <text evidence="1">The sequence shown here is derived from an EMBL/GenBank/DDBJ whole genome shotgun (WGS) entry which is preliminary data.</text>
</comment>
<accession>A0A557SVA6</accession>
<gene>
    <name evidence="1" type="ORF">NARC_70116</name>
</gene>
<dbReference type="OrthoDB" id="11491at2157"/>
<name>A0A557SVA6_9ARCH</name>
<evidence type="ECO:0000313" key="2">
    <source>
        <dbReference type="Proteomes" id="UP000315289"/>
    </source>
</evidence>
<reference evidence="1 2" key="1">
    <citation type="journal article" date="2019" name="Front. Microbiol.">
        <title>Ammonia Oxidation by the Arctic Terrestrial Thaumarchaeote Candidatus Nitrosocosmicus arcticus Is Stimulated by Increasing Temperatures.</title>
        <authorList>
            <person name="Alves R.J.E."/>
            <person name="Kerou M."/>
            <person name="Zappe A."/>
            <person name="Bittner R."/>
            <person name="Abby S.S."/>
            <person name="Schmidt H.A."/>
            <person name="Pfeifer K."/>
            <person name="Schleper C."/>
        </authorList>
    </citation>
    <scope>NUCLEOTIDE SEQUENCE [LARGE SCALE GENOMIC DNA]</scope>
    <source>
        <strain evidence="1 2">Kfb</strain>
    </source>
</reference>
<dbReference type="Proteomes" id="UP000315289">
    <property type="component" value="Unassembled WGS sequence"/>
</dbReference>
<dbReference type="EMBL" id="VOAH01000007">
    <property type="protein sequence ID" value="TVP40535.1"/>
    <property type="molecule type" value="Genomic_DNA"/>
</dbReference>